<evidence type="ECO:0000256" key="1">
    <source>
        <dbReference type="ARBA" id="ARBA00022679"/>
    </source>
</evidence>
<dbReference type="SUPFAM" id="SSF55729">
    <property type="entry name" value="Acyl-CoA N-acyltransferases (Nat)"/>
    <property type="match status" value="1"/>
</dbReference>
<dbReference type="RefSeq" id="WP_122912361.1">
    <property type="nucleotide sequence ID" value="NZ_RHHT01000006.1"/>
</dbReference>
<evidence type="ECO:0000313" key="4">
    <source>
        <dbReference type="EMBL" id="RNB84772.1"/>
    </source>
</evidence>
<evidence type="ECO:0000259" key="3">
    <source>
        <dbReference type="PROSITE" id="PS51186"/>
    </source>
</evidence>
<dbReference type="PROSITE" id="PS51186">
    <property type="entry name" value="GNAT"/>
    <property type="match status" value="1"/>
</dbReference>
<dbReference type="GO" id="GO:0016747">
    <property type="term" value="F:acyltransferase activity, transferring groups other than amino-acyl groups"/>
    <property type="evidence" value="ECO:0007669"/>
    <property type="project" value="InterPro"/>
</dbReference>
<dbReference type="PANTHER" id="PTHR43877:SF2">
    <property type="entry name" value="AMINOALKYLPHOSPHONATE N-ACETYLTRANSFERASE-RELATED"/>
    <property type="match status" value="1"/>
</dbReference>
<sequence length="169" mass="19009">MQIRLLTPDDAKALAAIRLEALEQEPYAFGASLEEEKKRSLEEWQARLAESNREESGYFGAFDAGEMIGLIGYFRHKGAKVRHKASIVSMYVKKAHRGTGVAGQLMQAALSHLQAFGDIDQVQLAVVTANEAAKRFYEKMGFVTYGLEKRALRIGDIYVDEAHMYKMFE</sequence>
<dbReference type="InterPro" id="IPR050832">
    <property type="entry name" value="Bact_Acetyltransf"/>
</dbReference>
<dbReference type="CDD" id="cd04301">
    <property type="entry name" value="NAT_SF"/>
    <property type="match status" value="1"/>
</dbReference>
<keyword evidence="2" id="KW-0012">Acyltransferase</keyword>
<dbReference type="InterPro" id="IPR000182">
    <property type="entry name" value="GNAT_dom"/>
</dbReference>
<organism evidence="4 5">
    <name type="scientific">Brevibacillus panacihumi</name>
    <dbReference type="NCBI Taxonomy" id="497735"/>
    <lineage>
        <taxon>Bacteria</taxon>
        <taxon>Bacillati</taxon>
        <taxon>Bacillota</taxon>
        <taxon>Bacilli</taxon>
        <taxon>Bacillales</taxon>
        <taxon>Paenibacillaceae</taxon>
        <taxon>Brevibacillus</taxon>
    </lineage>
</organism>
<protein>
    <submittedName>
        <fullName evidence="4">N-acetyltransferase</fullName>
    </submittedName>
</protein>
<dbReference type="PANTHER" id="PTHR43877">
    <property type="entry name" value="AMINOALKYLPHOSPHONATE N-ACETYLTRANSFERASE-RELATED-RELATED"/>
    <property type="match status" value="1"/>
</dbReference>
<accession>A0A3M8D9R1</accession>
<name>A0A3M8D9R1_9BACL</name>
<proteinExistence type="predicted"/>
<dbReference type="Proteomes" id="UP000281915">
    <property type="component" value="Unassembled WGS sequence"/>
</dbReference>
<dbReference type="Gene3D" id="3.40.630.30">
    <property type="match status" value="1"/>
</dbReference>
<evidence type="ECO:0000256" key="2">
    <source>
        <dbReference type="ARBA" id="ARBA00023315"/>
    </source>
</evidence>
<feature type="domain" description="N-acetyltransferase" evidence="3">
    <location>
        <begin position="1"/>
        <end position="169"/>
    </location>
</feature>
<reference evidence="4 5" key="1">
    <citation type="submission" date="2018-10" db="EMBL/GenBank/DDBJ databases">
        <title>Phylogenomics of Brevibacillus.</title>
        <authorList>
            <person name="Dunlap C."/>
        </authorList>
    </citation>
    <scope>NUCLEOTIDE SEQUENCE [LARGE SCALE GENOMIC DNA]</scope>
    <source>
        <strain evidence="4 5">JCM 15085</strain>
    </source>
</reference>
<evidence type="ECO:0000313" key="5">
    <source>
        <dbReference type="Proteomes" id="UP000281915"/>
    </source>
</evidence>
<dbReference type="AlphaFoldDB" id="A0A3M8D9R1"/>
<keyword evidence="1 4" id="KW-0808">Transferase</keyword>
<gene>
    <name evidence="4" type="ORF">EDM58_04865</name>
</gene>
<dbReference type="EMBL" id="RHHT01000006">
    <property type="protein sequence ID" value="RNB84772.1"/>
    <property type="molecule type" value="Genomic_DNA"/>
</dbReference>
<dbReference type="InterPro" id="IPR016181">
    <property type="entry name" value="Acyl_CoA_acyltransferase"/>
</dbReference>
<comment type="caution">
    <text evidence="4">The sequence shown here is derived from an EMBL/GenBank/DDBJ whole genome shotgun (WGS) entry which is preliminary data.</text>
</comment>
<dbReference type="Pfam" id="PF00583">
    <property type="entry name" value="Acetyltransf_1"/>
    <property type="match status" value="1"/>
</dbReference>